<feature type="domain" description="DUF732" evidence="1">
    <location>
        <begin position="65"/>
        <end position="120"/>
    </location>
</feature>
<dbReference type="InterPro" id="IPR007969">
    <property type="entry name" value="DUF732"/>
</dbReference>
<dbReference type="EMBL" id="MZZM01000035">
    <property type="protein sequence ID" value="ORJ53865.1"/>
    <property type="molecule type" value="Genomic_DNA"/>
</dbReference>
<accession>A0A1X0XLV2</accession>
<dbReference type="Pfam" id="PF05305">
    <property type="entry name" value="DUF732"/>
    <property type="match status" value="1"/>
</dbReference>
<gene>
    <name evidence="2" type="ORF">B5M45_28405</name>
</gene>
<sequence length="146" mass="15453">MPIAARSLVGSARRQRTTFRRSLVAVIVAATAVSGVPLALAPPARAVPAPEVEYVYDVVVRRHYGFPNNDALAYGHGICDKVGGGEAYGQIMGDVKRDVTPNDEFAANYLVSYAVSLLCPALIWQLRNSAAGYQPPGGAAAPGTYY</sequence>
<reference evidence="2 3" key="1">
    <citation type="submission" date="2017-03" db="EMBL/GenBank/DDBJ databases">
        <title>Genomic insights into Mycobacterium simiae human colonization.</title>
        <authorList>
            <person name="Steffani J.L."/>
            <person name="Brunck M.E."/>
            <person name="Cruz E."/>
            <person name="Montiel R."/>
            <person name="Barona F."/>
        </authorList>
    </citation>
    <scope>NUCLEOTIDE SEQUENCE [LARGE SCALE GENOMIC DNA]</scope>
    <source>
        <strain evidence="2 3">MsiGto</strain>
    </source>
</reference>
<name>A0A1X0XLV2_MYCSI</name>
<keyword evidence="3" id="KW-1185">Reference proteome</keyword>
<proteinExistence type="predicted"/>
<protein>
    <recommendedName>
        <fullName evidence="1">DUF732 domain-containing protein</fullName>
    </recommendedName>
</protein>
<evidence type="ECO:0000259" key="1">
    <source>
        <dbReference type="Pfam" id="PF05305"/>
    </source>
</evidence>
<evidence type="ECO:0000313" key="2">
    <source>
        <dbReference type="EMBL" id="ORJ53865.1"/>
    </source>
</evidence>
<dbReference type="Proteomes" id="UP000193040">
    <property type="component" value="Unassembled WGS sequence"/>
</dbReference>
<organism evidence="2 3">
    <name type="scientific">Mycobacterium simiae</name>
    <name type="common">Mycobacterium habana</name>
    <dbReference type="NCBI Taxonomy" id="1784"/>
    <lineage>
        <taxon>Bacteria</taxon>
        <taxon>Bacillati</taxon>
        <taxon>Actinomycetota</taxon>
        <taxon>Actinomycetes</taxon>
        <taxon>Mycobacteriales</taxon>
        <taxon>Mycobacteriaceae</taxon>
        <taxon>Mycobacterium</taxon>
        <taxon>Mycobacterium simiae complex</taxon>
    </lineage>
</organism>
<dbReference type="AlphaFoldDB" id="A0A1X0XLV2"/>
<evidence type="ECO:0000313" key="3">
    <source>
        <dbReference type="Proteomes" id="UP000193040"/>
    </source>
</evidence>
<comment type="caution">
    <text evidence="2">The sequence shown here is derived from an EMBL/GenBank/DDBJ whole genome shotgun (WGS) entry which is preliminary data.</text>
</comment>